<feature type="compositionally biased region" description="Basic and acidic residues" evidence="2">
    <location>
        <begin position="199"/>
        <end position="211"/>
    </location>
</feature>
<evidence type="ECO:0000313" key="4">
    <source>
        <dbReference type="Proteomes" id="UP001162131"/>
    </source>
</evidence>
<keyword evidence="4" id="KW-1185">Reference proteome</keyword>
<feature type="compositionally biased region" description="Basic and acidic residues" evidence="2">
    <location>
        <begin position="275"/>
        <end position="300"/>
    </location>
</feature>
<feature type="region of interest" description="Disordered" evidence="2">
    <location>
        <begin position="238"/>
        <end position="257"/>
    </location>
</feature>
<feature type="compositionally biased region" description="Polar residues" evidence="2">
    <location>
        <begin position="80"/>
        <end position="96"/>
    </location>
</feature>
<feature type="region of interest" description="Disordered" evidence="2">
    <location>
        <begin position="199"/>
        <end position="221"/>
    </location>
</feature>
<name>A0AAU9KN48_9CILI</name>
<feature type="region of interest" description="Disordered" evidence="2">
    <location>
        <begin position="274"/>
        <end position="334"/>
    </location>
</feature>
<sequence length="564" mass="64878">MAEKVNSEYKPFTHPKSAPVRPAPESSTATSSFGGHIFSMHSTEESRRQKQLQQKTYFQELTRQIQEKKEDKPIEAFISSKASTQIEPSPSTSTDFGSDLKKLPYPWVDSNKPLPRYQKKHEIENHLGLSVNGSHFLGGPLQRDEALLLKLKKEEQQKQMQMILNAQIEEKNRKAQKEKEARLSYEIQDEERIFKDREILKREEQQEKSPEPKFLNTLTTEAPPKSMIVFSTAKEVEEPQQQTFISPPISPKKEVPNESLDYLSQLCKQLMEEQEQLRGKLKSQEDIIEDLKQSRDEPKRAPNNNNNSALRRKPPAKVNIPPTKASQNKLKQQHDLENAKIAAIQEKIENARKKKAEQRESQVLAKQAEFRKRSETQQAKPKTVVNNRRISEVPEVRPDSREIYKQNNQIYRLQSAFTPTLPPDSPELPNSSQTNFLVHELSPKMPFDRQNLDSAGKSYFIYPDSQGSFNVGLGQDNKLKESGHLSSFLQEDELRNSQADELDKFVEEHNKKSPYISQFNSARSVADEREKARFTCTTFEIARKDAKPLVANKAGFPSNIFRRP</sequence>
<accession>A0AAU9KN48</accession>
<feature type="region of interest" description="Disordered" evidence="2">
    <location>
        <begin position="79"/>
        <end position="100"/>
    </location>
</feature>
<feature type="region of interest" description="Disordered" evidence="2">
    <location>
        <begin position="1"/>
        <end position="54"/>
    </location>
</feature>
<feature type="coiled-coil region" evidence="1">
    <location>
        <begin position="151"/>
        <end position="188"/>
    </location>
</feature>
<reference evidence="3" key="1">
    <citation type="submission" date="2021-09" db="EMBL/GenBank/DDBJ databases">
        <authorList>
            <consortium name="AG Swart"/>
            <person name="Singh M."/>
            <person name="Singh A."/>
            <person name="Seah K."/>
            <person name="Emmerich C."/>
        </authorList>
    </citation>
    <scope>NUCLEOTIDE SEQUENCE</scope>
    <source>
        <strain evidence="3">ATCC30299</strain>
    </source>
</reference>
<proteinExistence type="predicted"/>
<evidence type="ECO:0000313" key="3">
    <source>
        <dbReference type="EMBL" id="CAG9335506.1"/>
    </source>
</evidence>
<keyword evidence="1" id="KW-0175">Coiled coil</keyword>
<gene>
    <name evidence="3" type="ORF">BSTOLATCC_MIC63976</name>
</gene>
<comment type="caution">
    <text evidence="3">The sequence shown here is derived from an EMBL/GenBank/DDBJ whole genome shotgun (WGS) entry which is preliminary data.</text>
</comment>
<organism evidence="3 4">
    <name type="scientific">Blepharisma stoltei</name>
    <dbReference type="NCBI Taxonomy" id="1481888"/>
    <lineage>
        <taxon>Eukaryota</taxon>
        <taxon>Sar</taxon>
        <taxon>Alveolata</taxon>
        <taxon>Ciliophora</taxon>
        <taxon>Postciliodesmatophora</taxon>
        <taxon>Heterotrichea</taxon>
        <taxon>Heterotrichida</taxon>
        <taxon>Blepharismidae</taxon>
        <taxon>Blepharisma</taxon>
    </lineage>
</organism>
<protein>
    <submittedName>
        <fullName evidence="3">Uncharacterized protein</fullName>
    </submittedName>
</protein>
<evidence type="ECO:0000256" key="2">
    <source>
        <dbReference type="SAM" id="MobiDB-lite"/>
    </source>
</evidence>
<dbReference type="AlphaFoldDB" id="A0AAU9KN48"/>
<dbReference type="EMBL" id="CAJZBQ010000062">
    <property type="protein sequence ID" value="CAG9335506.1"/>
    <property type="molecule type" value="Genomic_DNA"/>
</dbReference>
<evidence type="ECO:0000256" key="1">
    <source>
        <dbReference type="SAM" id="Coils"/>
    </source>
</evidence>
<dbReference type="Proteomes" id="UP001162131">
    <property type="component" value="Unassembled WGS sequence"/>
</dbReference>
<feature type="region of interest" description="Disordered" evidence="2">
    <location>
        <begin position="352"/>
        <end position="384"/>
    </location>
</feature>